<dbReference type="STRING" id="29557.MGALLINA_00640"/>
<dbReference type="InterPro" id="IPR002421">
    <property type="entry name" value="5-3_exonuclease"/>
</dbReference>
<protein>
    <recommendedName>
        <fullName evidence="5">5'-3' exonuclease</fullName>
    </recommendedName>
</protein>
<comment type="caution">
    <text evidence="8">The sequence shown here is derived from an EMBL/GenBank/DDBJ whole genome shotgun (WGS) entry which is preliminary data.</text>
</comment>
<dbReference type="InterPro" id="IPR036279">
    <property type="entry name" value="5-3_exonuclease_C_sf"/>
</dbReference>
<evidence type="ECO:0000256" key="1">
    <source>
        <dbReference type="ARBA" id="ARBA00022722"/>
    </source>
</evidence>
<dbReference type="Gene3D" id="3.40.50.1010">
    <property type="entry name" value="5'-nuclease"/>
    <property type="match status" value="1"/>
</dbReference>
<dbReference type="RefSeq" id="WP_063625831.1">
    <property type="nucleotide sequence ID" value="NZ_LVLH01000014.1"/>
</dbReference>
<evidence type="ECO:0000259" key="6">
    <source>
        <dbReference type="SMART" id="SM00278"/>
    </source>
</evidence>
<evidence type="ECO:0000313" key="9">
    <source>
        <dbReference type="Proteomes" id="UP000076983"/>
    </source>
</evidence>
<dbReference type="Gene3D" id="1.10.150.20">
    <property type="entry name" value="5' to 3' exonuclease, C-terminal subdomain"/>
    <property type="match status" value="1"/>
</dbReference>
<organism evidence="8 9">
    <name type="scientific">Mycoplasmopsis gallinarum</name>
    <dbReference type="NCBI Taxonomy" id="29557"/>
    <lineage>
        <taxon>Bacteria</taxon>
        <taxon>Bacillati</taxon>
        <taxon>Mycoplasmatota</taxon>
        <taxon>Mycoplasmoidales</taxon>
        <taxon>Metamycoplasmataceae</taxon>
        <taxon>Mycoplasmopsis</taxon>
    </lineage>
</organism>
<dbReference type="GO" id="GO:0008409">
    <property type="term" value="F:5'-3' exonuclease activity"/>
    <property type="evidence" value="ECO:0007669"/>
    <property type="project" value="InterPro"/>
</dbReference>
<dbReference type="SMART" id="SM00278">
    <property type="entry name" value="HhH1"/>
    <property type="match status" value="1"/>
</dbReference>
<dbReference type="InterPro" id="IPR008918">
    <property type="entry name" value="HhH2"/>
</dbReference>
<dbReference type="InterPro" id="IPR038969">
    <property type="entry name" value="FEN"/>
</dbReference>
<dbReference type="CDD" id="cd09898">
    <property type="entry name" value="H3TH_53EXO"/>
    <property type="match status" value="1"/>
</dbReference>
<dbReference type="SUPFAM" id="SSF47807">
    <property type="entry name" value="5' to 3' exonuclease, C-terminal subdomain"/>
    <property type="match status" value="1"/>
</dbReference>
<proteinExistence type="predicted"/>
<dbReference type="GO" id="GO:0017108">
    <property type="term" value="F:5'-flap endonuclease activity"/>
    <property type="evidence" value="ECO:0007669"/>
    <property type="project" value="InterPro"/>
</dbReference>
<dbReference type="SUPFAM" id="SSF88723">
    <property type="entry name" value="PIN domain-like"/>
    <property type="match status" value="1"/>
</dbReference>
<feature type="domain" description="Helix-hairpin-helix DNA-binding motif class 1" evidence="6">
    <location>
        <begin position="193"/>
        <end position="212"/>
    </location>
</feature>
<dbReference type="EMBL" id="LVLH01000014">
    <property type="protein sequence ID" value="OAB49187.1"/>
    <property type="molecule type" value="Genomic_DNA"/>
</dbReference>
<dbReference type="GO" id="GO:0003677">
    <property type="term" value="F:DNA binding"/>
    <property type="evidence" value="ECO:0007669"/>
    <property type="project" value="UniProtKB-KW"/>
</dbReference>
<keyword evidence="3" id="KW-0238">DNA-binding</keyword>
<dbReference type="SMART" id="SM00279">
    <property type="entry name" value="HhH2"/>
    <property type="match status" value="1"/>
</dbReference>
<dbReference type="GO" id="GO:0006281">
    <property type="term" value="P:DNA repair"/>
    <property type="evidence" value="ECO:0007669"/>
    <property type="project" value="InterPro"/>
</dbReference>
<dbReference type="InterPro" id="IPR020045">
    <property type="entry name" value="DNA_polI_H3TH"/>
</dbReference>
<dbReference type="AlphaFoldDB" id="A0A168RQ90"/>
<reference evidence="8 9" key="1">
    <citation type="submission" date="2016-03" db="EMBL/GenBank/DDBJ databases">
        <title>Genome sequence of Mycoplasma gallinarum strain Mgn_IPT.</title>
        <authorList>
            <person name="Yacoub E."/>
            <person name="Sirand-Pugnet P."/>
            <person name="Barre A."/>
            <person name="Maurier F."/>
            <person name="Blanchard A."/>
            <person name="Ben Abdelmoumen B.M."/>
        </authorList>
    </citation>
    <scope>NUCLEOTIDE SEQUENCE [LARGE SCALE GENOMIC DNA]</scope>
    <source>
        <strain evidence="8 9">Mgn_IPT</strain>
    </source>
</reference>
<dbReference type="CDD" id="cd09859">
    <property type="entry name" value="PIN_53EXO"/>
    <property type="match status" value="1"/>
</dbReference>
<dbReference type="PANTHER" id="PTHR42646">
    <property type="entry name" value="FLAP ENDONUCLEASE XNI"/>
    <property type="match status" value="1"/>
</dbReference>
<dbReference type="SMART" id="SM00475">
    <property type="entry name" value="53EXOc"/>
    <property type="match status" value="1"/>
</dbReference>
<evidence type="ECO:0000259" key="7">
    <source>
        <dbReference type="SMART" id="SM00475"/>
    </source>
</evidence>
<dbReference type="PANTHER" id="PTHR42646:SF2">
    <property type="entry name" value="5'-3' EXONUCLEASE FAMILY PROTEIN"/>
    <property type="match status" value="1"/>
</dbReference>
<accession>A0A168RQ90</accession>
<sequence length="295" mass="33842">MSKSKFLLIDGNFLMFQSFYASYNPYTINSLMKSPEGIYTNGVHVFLLSLTKLIDFIKPDYLFVAFDAQGKTKRHENFEGYKAGRTKAPEIIFEQFDLIKQILTGLNVKWFEQVGDEADDLIATLAQNKNTENYIFSKDKDLLQLVNENTSVISHNKKTGEFELINLDNFRNLIGILPYQIPDFKGLAGDSSDNLKGVEGIGEKTAIKLLNEYETLENLYNSIDLIKGKTKEKLLLDKESAFFCKSLAILNRNVQMDKEILKYANFIYFNNAEGKELLKKHNLKVAYNFLFKVNI</sequence>
<evidence type="ECO:0000256" key="5">
    <source>
        <dbReference type="ARBA" id="ARBA00050026"/>
    </source>
</evidence>
<keyword evidence="1" id="KW-0540">Nuclease</keyword>
<gene>
    <name evidence="8" type="primary">polA</name>
    <name evidence="8" type="ORF">MGALLINA_00640</name>
</gene>
<keyword evidence="2" id="KW-0378">Hydrolase</keyword>
<evidence type="ECO:0000256" key="2">
    <source>
        <dbReference type="ARBA" id="ARBA00022801"/>
    </source>
</evidence>
<dbReference type="Pfam" id="PF02739">
    <property type="entry name" value="5_3_exonuc_N"/>
    <property type="match status" value="1"/>
</dbReference>
<dbReference type="Pfam" id="PF01367">
    <property type="entry name" value="5_3_exonuc"/>
    <property type="match status" value="1"/>
</dbReference>
<dbReference type="InterPro" id="IPR020046">
    <property type="entry name" value="5-3_exonucl_a-hlix_arch_N"/>
</dbReference>
<dbReference type="PATRIC" id="fig|29557.3.peg.47"/>
<dbReference type="OrthoDB" id="9806424at2"/>
<dbReference type="FunFam" id="1.10.150.20:FF:000003">
    <property type="entry name" value="DNA polymerase I"/>
    <property type="match status" value="1"/>
</dbReference>
<comment type="function">
    <text evidence="4">5'-3' exonuclease acting preferentially on double-stranded DNA.</text>
</comment>
<dbReference type="GO" id="GO:0033567">
    <property type="term" value="P:DNA replication, Okazaki fragment processing"/>
    <property type="evidence" value="ECO:0007669"/>
    <property type="project" value="InterPro"/>
</dbReference>
<feature type="domain" description="5'-3' exonuclease" evidence="7">
    <location>
        <begin position="4"/>
        <end position="264"/>
    </location>
</feature>
<dbReference type="Proteomes" id="UP000076983">
    <property type="component" value="Unassembled WGS sequence"/>
</dbReference>
<evidence type="ECO:0000313" key="8">
    <source>
        <dbReference type="EMBL" id="OAB49187.1"/>
    </source>
</evidence>
<evidence type="ECO:0000256" key="3">
    <source>
        <dbReference type="ARBA" id="ARBA00023125"/>
    </source>
</evidence>
<keyword evidence="9" id="KW-1185">Reference proteome</keyword>
<name>A0A168RQ90_9BACT</name>
<dbReference type="InterPro" id="IPR029060">
    <property type="entry name" value="PIN-like_dom_sf"/>
</dbReference>
<evidence type="ECO:0000256" key="4">
    <source>
        <dbReference type="ARBA" id="ARBA00049957"/>
    </source>
</evidence>
<dbReference type="InterPro" id="IPR003583">
    <property type="entry name" value="Hlx-hairpin-Hlx_DNA-bd_motif"/>
</dbReference>